<evidence type="ECO:0000313" key="2">
    <source>
        <dbReference type="EMBL" id="CAD9009526.1"/>
    </source>
</evidence>
<protein>
    <submittedName>
        <fullName evidence="2">Uncharacterized protein</fullName>
    </submittedName>
</protein>
<dbReference type="EMBL" id="HBGA01056040">
    <property type="protein sequence ID" value="CAD9009526.1"/>
    <property type="molecule type" value="Transcribed_RNA"/>
</dbReference>
<sequence>MQVAKEIHTFTSLLRTNKAVYGGHILYRRCMKVDKRLKTLMACKPNADQASLIDLLLKEIQEATRYLVMEAHTGWMLLPTGLLASLGCIYTHYKGLSAKPSIEDASVPESHGSQAGAGPKRMAKKKGKAKRSNDGHT</sequence>
<feature type="compositionally biased region" description="Basic residues" evidence="1">
    <location>
        <begin position="121"/>
        <end position="130"/>
    </location>
</feature>
<name>A0A7S1IEI0_9EUGL</name>
<feature type="region of interest" description="Disordered" evidence="1">
    <location>
        <begin position="102"/>
        <end position="137"/>
    </location>
</feature>
<organism evidence="2">
    <name type="scientific">Eutreptiella gymnastica</name>
    <dbReference type="NCBI Taxonomy" id="73025"/>
    <lineage>
        <taxon>Eukaryota</taxon>
        <taxon>Discoba</taxon>
        <taxon>Euglenozoa</taxon>
        <taxon>Euglenida</taxon>
        <taxon>Spirocuta</taxon>
        <taxon>Euglenophyceae</taxon>
        <taxon>Eutreptiales</taxon>
        <taxon>Eutreptiaceae</taxon>
        <taxon>Eutreptiella</taxon>
    </lineage>
</organism>
<dbReference type="AlphaFoldDB" id="A0A7S1IEI0"/>
<gene>
    <name evidence="2" type="ORF">EGYM00392_LOCUS20621</name>
</gene>
<evidence type="ECO:0000256" key="1">
    <source>
        <dbReference type="SAM" id="MobiDB-lite"/>
    </source>
</evidence>
<reference evidence="2" key="1">
    <citation type="submission" date="2021-01" db="EMBL/GenBank/DDBJ databases">
        <authorList>
            <person name="Corre E."/>
            <person name="Pelletier E."/>
            <person name="Niang G."/>
            <person name="Scheremetjew M."/>
            <person name="Finn R."/>
            <person name="Kale V."/>
            <person name="Holt S."/>
            <person name="Cochrane G."/>
            <person name="Meng A."/>
            <person name="Brown T."/>
            <person name="Cohen L."/>
        </authorList>
    </citation>
    <scope>NUCLEOTIDE SEQUENCE</scope>
    <source>
        <strain evidence="2">NIES-381</strain>
    </source>
</reference>
<proteinExistence type="predicted"/>
<accession>A0A7S1IEI0</accession>